<dbReference type="EMBL" id="CM031829">
    <property type="protein sequence ID" value="KAG6711112.1"/>
    <property type="molecule type" value="Genomic_DNA"/>
</dbReference>
<protein>
    <submittedName>
        <fullName evidence="2">Uncharacterized protein</fullName>
    </submittedName>
</protein>
<gene>
    <name evidence="2" type="ORF">CIPAW_05G035900</name>
    <name evidence="3" type="ORF">I3842_05G036900</name>
</gene>
<evidence type="ECO:0000313" key="3">
    <source>
        <dbReference type="EMBL" id="KAG6711112.1"/>
    </source>
</evidence>
<accession>A0A8T1QEP7</accession>
<keyword evidence="1" id="KW-0472">Membrane</keyword>
<dbReference type="EMBL" id="CM031813">
    <property type="protein sequence ID" value="KAG6652877.1"/>
    <property type="molecule type" value="Genomic_DNA"/>
</dbReference>
<feature type="transmembrane region" description="Helical" evidence="1">
    <location>
        <begin position="66"/>
        <end position="86"/>
    </location>
</feature>
<keyword evidence="4" id="KW-1185">Reference proteome</keyword>
<dbReference type="EMBL" id="CM031813">
    <property type="protein sequence ID" value="KAG6652878.1"/>
    <property type="molecule type" value="Genomic_DNA"/>
</dbReference>
<evidence type="ECO:0000313" key="2">
    <source>
        <dbReference type="EMBL" id="KAG6652877.1"/>
    </source>
</evidence>
<dbReference type="EMBL" id="CM031813">
    <property type="protein sequence ID" value="KAG6652881.1"/>
    <property type="molecule type" value="Genomic_DNA"/>
</dbReference>
<evidence type="ECO:0000256" key="1">
    <source>
        <dbReference type="SAM" id="Phobius"/>
    </source>
</evidence>
<name>A0A8T1QEP7_CARIL</name>
<dbReference type="AlphaFoldDB" id="A0A8T1QEP7"/>
<evidence type="ECO:0000313" key="4">
    <source>
        <dbReference type="Proteomes" id="UP000811609"/>
    </source>
</evidence>
<reference evidence="3" key="2">
    <citation type="submission" date="2021-01" db="EMBL/GenBank/DDBJ databases">
        <authorList>
            <person name="Lovell J.T."/>
            <person name="Bentley N."/>
            <person name="Bhattarai G."/>
            <person name="Jenkins J.W."/>
            <person name="Sreedasyam A."/>
            <person name="Alarcon Y."/>
            <person name="Bock C."/>
            <person name="Boston L."/>
            <person name="Carlson J."/>
            <person name="Cervantes K."/>
            <person name="Clermont K."/>
            <person name="Krom N."/>
            <person name="Kubenka K."/>
            <person name="Mamidi S."/>
            <person name="Mattison C."/>
            <person name="Monteros M."/>
            <person name="Pisani C."/>
            <person name="Plott C."/>
            <person name="Rajasekar S."/>
            <person name="Rhein H.S."/>
            <person name="Rohla C."/>
            <person name="Song M."/>
            <person name="Hilaire R.S."/>
            <person name="Shu S."/>
            <person name="Wells L."/>
            <person name="Wang X."/>
            <person name="Webber J."/>
            <person name="Heerema R.J."/>
            <person name="Klein P."/>
            <person name="Conner P."/>
            <person name="Grauke L."/>
            <person name="Grimwood J."/>
            <person name="Schmutz J."/>
            <person name="Randall J.J."/>
        </authorList>
    </citation>
    <scope>NUCLEOTIDE SEQUENCE</scope>
    <source>
        <tissue evidence="3">Leaf</tissue>
    </source>
</reference>
<reference evidence="2" key="1">
    <citation type="submission" date="2020-12" db="EMBL/GenBank/DDBJ databases">
        <title>WGS assembly of Carya illinoinensis cv. Pawnee.</title>
        <authorList>
            <person name="Platts A."/>
            <person name="Shu S."/>
            <person name="Wright S."/>
            <person name="Barry K."/>
            <person name="Edger P."/>
            <person name="Pires J.C."/>
            <person name="Schmutz J."/>
        </authorList>
    </citation>
    <scope>NUCLEOTIDE SEQUENCE</scope>
    <source>
        <tissue evidence="2">Leaf</tissue>
    </source>
</reference>
<keyword evidence="1" id="KW-1133">Transmembrane helix</keyword>
<proteinExistence type="predicted"/>
<dbReference type="Proteomes" id="UP000811609">
    <property type="component" value="Chromosome 5"/>
</dbReference>
<comment type="caution">
    <text evidence="2">The sequence shown here is derived from an EMBL/GenBank/DDBJ whole genome shotgun (WGS) entry which is preliminary data.</text>
</comment>
<organism evidence="2 4">
    <name type="scientific">Carya illinoinensis</name>
    <name type="common">Pecan</name>
    <dbReference type="NCBI Taxonomy" id="32201"/>
    <lineage>
        <taxon>Eukaryota</taxon>
        <taxon>Viridiplantae</taxon>
        <taxon>Streptophyta</taxon>
        <taxon>Embryophyta</taxon>
        <taxon>Tracheophyta</taxon>
        <taxon>Spermatophyta</taxon>
        <taxon>Magnoliopsida</taxon>
        <taxon>eudicotyledons</taxon>
        <taxon>Gunneridae</taxon>
        <taxon>Pentapetalae</taxon>
        <taxon>rosids</taxon>
        <taxon>fabids</taxon>
        <taxon>Fagales</taxon>
        <taxon>Juglandaceae</taxon>
        <taxon>Carya</taxon>
    </lineage>
</organism>
<keyword evidence="1" id="KW-0812">Transmembrane</keyword>
<feature type="transmembrane region" description="Helical" evidence="1">
    <location>
        <begin position="20"/>
        <end position="45"/>
    </location>
</feature>
<dbReference type="EMBL" id="CM031813">
    <property type="protein sequence ID" value="KAG6652879.1"/>
    <property type="molecule type" value="Genomic_DNA"/>
</dbReference>
<dbReference type="Proteomes" id="UP000811246">
    <property type="component" value="Chromosome 5"/>
</dbReference>
<sequence length="150" mass="15755">MTTEIGVPGEEAAVEVLIDTIVIGMGGIGVIAAAAGAVALVLITIGPEEEVIMMMSFKSEAEADQWIMPPLIGAAGVALVLAEVLPHRSLCLLGVKVLKGEAMMDGPQLLIVFHPGAILLILEANPRERMIILVVQKIHGDIVLLFLSES</sequence>